<name>A0A1H0JYC7_9ACTN</name>
<evidence type="ECO:0000313" key="1">
    <source>
        <dbReference type="EMBL" id="SDO48600.1"/>
    </source>
</evidence>
<gene>
    <name evidence="1" type="ORF">SAMN04515671_1092</name>
</gene>
<reference evidence="1 2" key="1">
    <citation type="submission" date="2016-10" db="EMBL/GenBank/DDBJ databases">
        <authorList>
            <person name="de Groot N.N."/>
        </authorList>
    </citation>
    <scope>NUCLEOTIDE SEQUENCE [LARGE SCALE GENOMIC DNA]</scope>
    <source>
        <strain evidence="2">P4-7,KCTC 19426,CECT 7604</strain>
    </source>
</reference>
<dbReference type="EMBL" id="LT629710">
    <property type="protein sequence ID" value="SDO48600.1"/>
    <property type="molecule type" value="Genomic_DNA"/>
</dbReference>
<evidence type="ECO:0000313" key="2">
    <source>
        <dbReference type="Proteomes" id="UP000198741"/>
    </source>
</evidence>
<accession>A0A1H0JYC7</accession>
<proteinExistence type="predicted"/>
<dbReference type="Proteomes" id="UP000198741">
    <property type="component" value="Chromosome I"/>
</dbReference>
<sequence>MAHLSAYAFVDETFRDWHPSQPRELGYYQLTGAVLNQAAFAACRNGIAKIAPGGFHATELVHQGRESVVETMLEHIAGTVDCTLITLTTDSQRKLEPSRQRCLEELLVQLHAKTVTLVIADSREAIGPDPEVHNRRDVRTFNKLQRAGAIHAQMRLRHQHDSHESLLCVPDAVGWAFRQNVLRGNARYWDVVKAQSTVFQV</sequence>
<keyword evidence="2" id="KW-1185">Reference proteome</keyword>
<organism evidence="1 2">
    <name type="scientific">Nakamurella panacisegetis</name>
    <dbReference type="NCBI Taxonomy" id="1090615"/>
    <lineage>
        <taxon>Bacteria</taxon>
        <taxon>Bacillati</taxon>
        <taxon>Actinomycetota</taxon>
        <taxon>Actinomycetes</taxon>
        <taxon>Nakamurellales</taxon>
        <taxon>Nakamurellaceae</taxon>
        <taxon>Nakamurella</taxon>
    </lineage>
</organism>
<evidence type="ECO:0008006" key="3">
    <source>
        <dbReference type="Google" id="ProtNLM"/>
    </source>
</evidence>
<dbReference type="AlphaFoldDB" id="A0A1H0JYC7"/>
<protein>
    <recommendedName>
        <fullName evidence="3">DUF3800 domain-containing protein</fullName>
    </recommendedName>
</protein>